<dbReference type="InterPro" id="IPR013922">
    <property type="entry name" value="Cyclin_PHO80-like"/>
</dbReference>
<proteinExistence type="predicted"/>
<protein>
    <recommendedName>
        <fullName evidence="2">Cyclin N-terminal domain-containing protein</fullName>
    </recommendedName>
</protein>
<dbReference type="GO" id="GO:0005634">
    <property type="term" value="C:nucleus"/>
    <property type="evidence" value="ECO:0007669"/>
    <property type="project" value="TreeGrafter"/>
</dbReference>
<evidence type="ECO:0000259" key="2">
    <source>
        <dbReference type="Pfam" id="PF00134"/>
    </source>
</evidence>
<dbReference type="CDD" id="cd20557">
    <property type="entry name" value="CYCLIN_ScPCL1-like"/>
    <property type="match status" value="1"/>
</dbReference>
<dbReference type="SUPFAM" id="SSF47954">
    <property type="entry name" value="Cyclin-like"/>
    <property type="match status" value="1"/>
</dbReference>
<dbReference type="PANTHER" id="PTHR15615">
    <property type="match status" value="1"/>
</dbReference>
<evidence type="ECO:0000313" key="4">
    <source>
        <dbReference type="Proteomes" id="UP001211907"/>
    </source>
</evidence>
<dbReference type="PANTHER" id="PTHR15615:SF10">
    <property type="entry name" value="PHO85 CYCLIN-2-RELATED"/>
    <property type="match status" value="1"/>
</dbReference>
<feature type="domain" description="Cyclin N-terminal" evidence="2">
    <location>
        <begin position="52"/>
        <end position="150"/>
    </location>
</feature>
<feature type="compositionally biased region" description="Polar residues" evidence="1">
    <location>
        <begin position="217"/>
        <end position="227"/>
    </location>
</feature>
<dbReference type="EMBL" id="JADGJH010003042">
    <property type="protein sequence ID" value="KAJ3093532.1"/>
    <property type="molecule type" value="Genomic_DNA"/>
</dbReference>
<gene>
    <name evidence="3" type="ORF">HK100_006561</name>
</gene>
<dbReference type="Pfam" id="PF00134">
    <property type="entry name" value="Cyclin_N"/>
    <property type="match status" value="1"/>
</dbReference>
<feature type="compositionally biased region" description="Low complexity" evidence="1">
    <location>
        <begin position="228"/>
        <end position="240"/>
    </location>
</feature>
<evidence type="ECO:0000313" key="3">
    <source>
        <dbReference type="EMBL" id="KAJ3093532.1"/>
    </source>
</evidence>
<feature type="compositionally biased region" description="Polar residues" evidence="1">
    <location>
        <begin position="296"/>
        <end position="305"/>
    </location>
</feature>
<name>A0AAD5SRP0_9FUNG</name>
<feature type="region of interest" description="Disordered" evidence="1">
    <location>
        <begin position="296"/>
        <end position="325"/>
    </location>
</feature>
<sequence length="325" mass="33834">MAPRTSSSSSSTGASVKYTAYTASAAHVALVVQAAANVIKCPPTSTSTTTIPPLAQFVALVASRARSTPETLLITTALLDRARRRLPSSARGLPCTAHRLFLAALVVAAKSANDKTYKNKSFVSFADGLFPLSEINLMERQLLGILDYDVSFSVADFDATCARLHEVEGAIAALPVSSAMPIAVPVPRTSLSLAPPSPLESPTDSAGQSVGHLHPASPTSTGNNNNLSVSARSTSAASISTPNNANSSGGRHMMPSFLNFITSPVSRAASPVSNPATSYGSSAGVSYMARFSAHFATSTESSNNNQKDKERLRRLNHAVSTSSLL</sequence>
<accession>A0AAD5SRP0</accession>
<dbReference type="GO" id="GO:0016538">
    <property type="term" value="F:cyclin-dependent protein serine/threonine kinase regulator activity"/>
    <property type="evidence" value="ECO:0007669"/>
    <property type="project" value="TreeGrafter"/>
</dbReference>
<dbReference type="Proteomes" id="UP001211907">
    <property type="component" value="Unassembled WGS sequence"/>
</dbReference>
<dbReference type="AlphaFoldDB" id="A0AAD5SRP0"/>
<dbReference type="InterPro" id="IPR006671">
    <property type="entry name" value="Cyclin_N"/>
</dbReference>
<dbReference type="GO" id="GO:0019901">
    <property type="term" value="F:protein kinase binding"/>
    <property type="evidence" value="ECO:0007669"/>
    <property type="project" value="InterPro"/>
</dbReference>
<feature type="region of interest" description="Disordered" evidence="1">
    <location>
        <begin position="193"/>
        <end position="251"/>
    </location>
</feature>
<comment type="caution">
    <text evidence="3">The sequence shown here is derived from an EMBL/GenBank/DDBJ whole genome shotgun (WGS) entry which is preliminary data.</text>
</comment>
<reference evidence="3" key="1">
    <citation type="submission" date="2020-05" db="EMBL/GenBank/DDBJ databases">
        <title>Phylogenomic resolution of chytrid fungi.</title>
        <authorList>
            <person name="Stajich J.E."/>
            <person name="Amses K."/>
            <person name="Simmons R."/>
            <person name="Seto K."/>
            <person name="Myers J."/>
            <person name="Bonds A."/>
            <person name="Quandt C.A."/>
            <person name="Barry K."/>
            <person name="Liu P."/>
            <person name="Grigoriev I."/>
            <person name="Longcore J.E."/>
            <person name="James T.Y."/>
        </authorList>
    </citation>
    <scope>NUCLEOTIDE SEQUENCE</scope>
    <source>
        <strain evidence="3">JEL0513</strain>
    </source>
</reference>
<evidence type="ECO:0000256" key="1">
    <source>
        <dbReference type="SAM" id="MobiDB-lite"/>
    </source>
</evidence>
<dbReference type="GO" id="GO:0000307">
    <property type="term" value="C:cyclin-dependent protein kinase holoenzyme complex"/>
    <property type="evidence" value="ECO:0007669"/>
    <property type="project" value="TreeGrafter"/>
</dbReference>
<dbReference type="Gene3D" id="1.10.472.10">
    <property type="entry name" value="Cyclin-like"/>
    <property type="match status" value="1"/>
</dbReference>
<organism evidence="3 4">
    <name type="scientific">Physocladia obscura</name>
    <dbReference type="NCBI Taxonomy" id="109957"/>
    <lineage>
        <taxon>Eukaryota</taxon>
        <taxon>Fungi</taxon>
        <taxon>Fungi incertae sedis</taxon>
        <taxon>Chytridiomycota</taxon>
        <taxon>Chytridiomycota incertae sedis</taxon>
        <taxon>Chytridiomycetes</taxon>
        <taxon>Chytridiales</taxon>
        <taxon>Chytriomycetaceae</taxon>
        <taxon>Physocladia</taxon>
    </lineage>
</organism>
<keyword evidence="4" id="KW-1185">Reference proteome</keyword>
<dbReference type="InterPro" id="IPR036915">
    <property type="entry name" value="Cyclin-like_sf"/>
</dbReference>